<keyword evidence="3" id="KW-0503">Monooxygenase</keyword>
<dbReference type="PRINTS" id="PR00463">
    <property type="entry name" value="EP450I"/>
</dbReference>
<keyword evidence="3" id="KW-0560">Oxidoreductase</keyword>
<keyword evidence="2 3" id="KW-0408">Iron</keyword>
<dbReference type="PROSITE" id="PS00086">
    <property type="entry name" value="CYTOCHROME_P450"/>
    <property type="match status" value="1"/>
</dbReference>
<organism evidence="4">
    <name type="scientific">Phallusia mammillata</name>
    <dbReference type="NCBI Taxonomy" id="59560"/>
    <lineage>
        <taxon>Eukaryota</taxon>
        <taxon>Metazoa</taxon>
        <taxon>Chordata</taxon>
        <taxon>Tunicata</taxon>
        <taxon>Ascidiacea</taxon>
        <taxon>Phlebobranchia</taxon>
        <taxon>Ascidiidae</taxon>
        <taxon>Phallusia</taxon>
    </lineage>
</organism>
<reference evidence="4" key="1">
    <citation type="submission" date="2020-04" db="EMBL/GenBank/DDBJ databases">
        <authorList>
            <person name="Neveu A P."/>
        </authorList>
    </citation>
    <scope>NUCLEOTIDE SEQUENCE</scope>
    <source>
        <tissue evidence="4">Whole embryo</tissue>
    </source>
</reference>
<proteinExistence type="evidence at transcript level"/>
<dbReference type="Pfam" id="PF00067">
    <property type="entry name" value="p450"/>
    <property type="match status" value="2"/>
</dbReference>
<dbReference type="PRINTS" id="PR00385">
    <property type="entry name" value="P450"/>
</dbReference>
<evidence type="ECO:0000256" key="2">
    <source>
        <dbReference type="PIRSR" id="PIRSR602401-1"/>
    </source>
</evidence>
<dbReference type="GO" id="GO:0020037">
    <property type="term" value="F:heme binding"/>
    <property type="evidence" value="ECO:0007669"/>
    <property type="project" value="InterPro"/>
</dbReference>
<comment type="cofactor">
    <cofactor evidence="2">
        <name>heme</name>
        <dbReference type="ChEBI" id="CHEBI:30413"/>
    </cofactor>
</comment>
<dbReference type="GO" id="GO:0005506">
    <property type="term" value="F:iron ion binding"/>
    <property type="evidence" value="ECO:0007669"/>
    <property type="project" value="InterPro"/>
</dbReference>
<dbReference type="InterPro" id="IPR001128">
    <property type="entry name" value="Cyt_P450"/>
</dbReference>
<dbReference type="InterPro" id="IPR017972">
    <property type="entry name" value="Cyt_P450_CS"/>
</dbReference>
<comment type="similarity">
    <text evidence="1 3">Belongs to the cytochrome P450 family.</text>
</comment>
<evidence type="ECO:0000313" key="4">
    <source>
        <dbReference type="EMBL" id="CAB3235900.1"/>
    </source>
</evidence>
<sequence length="276" mass="31527">MLKQRSLSSNIDPVEASHADFVLGQKIKNGKHLDFLDILLLTRDEDGKGLTEREIRDEVDTFLFEGHDTTASGISWALYCLADNPQFQEKCRHEVVHLLQGRTEVLWSDLQNMPYLTMFIKEVLRLYPPVFAIARTTSQPVTFDRGFGQDQHCLDDKPSNNFDCGKTLESSTNIGIPLMVLHRNETVWKNPTVFDPSRFDKENPKPIAPFTYLPFSAGPRNCIGQNFAMAEMKVVLAKTLLKFRLYLDDECSKPEMLPMIVLKSKNGIHLKVERII</sequence>
<dbReference type="InterPro" id="IPR002401">
    <property type="entry name" value="Cyt_P450_E_grp-I"/>
</dbReference>
<dbReference type="SUPFAM" id="SSF48264">
    <property type="entry name" value="Cytochrome P450"/>
    <property type="match status" value="1"/>
</dbReference>
<dbReference type="PANTHER" id="PTHR24291:SF201">
    <property type="entry name" value="CYTOCHROME P450, FAMILY 4, SUBFAMILY B, POLYPEPTIDE 7"/>
    <property type="match status" value="1"/>
</dbReference>
<gene>
    <name evidence="4" type="primary">Cyp4f22</name>
</gene>
<name>A0A6F9DB12_9ASCI</name>
<dbReference type="Gene3D" id="1.10.630.10">
    <property type="entry name" value="Cytochrome P450"/>
    <property type="match status" value="1"/>
</dbReference>
<dbReference type="GO" id="GO:0004497">
    <property type="term" value="F:monooxygenase activity"/>
    <property type="evidence" value="ECO:0007669"/>
    <property type="project" value="UniProtKB-KW"/>
</dbReference>
<protein>
    <submittedName>
        <fullName evidence="4">Cytochrome P450 4F22</fullName>
    </submittedName>
</protein>
<keyword evidence="2 3" id="KW-0349">Heme</keyword>
<dbReference type="InterPro" id="IPR036396">
    <property type="entry name" value="Cyt_P450_sf"/>
</dbReference>
<dbReference type="EMBL" id="LR784334">
    <property type="protein sequence ID" value="CAB3235900.1"/>
    <property type="molecule type" value="mRNA"/>
</dbReference>
<evidence type="ECO:0000256" key="1">
    <source>
        <dbReference type="ARBA" id="ARBA00010617"/>
    </source>
</evidence>
<dbReference type="InterPro" id="IPR050196">
    <property type="entry name" value="Cytochrome_P450_Monoox"/>
</dbReference>
<keyword evidence="2 3" id="KW-0479">Metal-binding</keyword>
<dbReference type="AlphaFoldDB" id="A0A6F9DB12"/>
<feature type="binding site" description="axial binding residue" evidence="2">
    <location>
        <position position="222"/>
    </location>
    <ligand>
        <name>heme</name>
        <dbReference type="ChEBI" id="CHEBI:30413"/>
    </ligand>
    <ligandPart>
        <name>Fe</name>
        <dbReference type="ChEBI" id="CHEBI:18248"/>
    </ligandPart>
</feature>
<evidence type="ECO:0000256" key="3">
    <source>
        <dbReference type="RuleBase" id="RU000461"/>
    </source>
</evidence>
<accession>A0A6F9DB12</accession>
<dbReference type="GO" id="GO:0016705">
    <property type="term" value="F:oxidoreductase activity, acting on paired donors, with incorporation or reduction of molecular oxygen"/>
    <property type="evidence" value="ECO:0007669"/>
    <property type="project" value="InterPro"/>
</dbReference>
<dbReference type="PANTHER" id="PTHR24291">
    <property type="entry name" value="CYTOCHROME P450 FAMILY 4"/>
    <property type="match status" value="1"/>
</dbReference>